<evidence type="ECO:0000256" key="10">
    <source>
        <dbReference type="ARBA" id="ARBA00023170"/>
    </source>
</evidence>
<dbReference type="Pfam" id="PF02518">
    <property type="entry name" value="HATPase_c"/>
    <property type="match status" value="1"/>
</dbReference>
<dbReference type="Gene3D" id="3.30.450.270">
    <property type="match status" value="1"/>
</dbReference>
<dbReference type="SMART" id="SM00388">
    <property type="entry name" value="HisKA"/>
    <property type="match status" value="1"/>
</dbReference>
<dbReference type="InterPro" id="IPR003018">
    <property type="entry name" value="GAF"/>
</dbReference>
<organism evidence="14 15">
    <name type="scientific">Deinococcus maricopensis (strain DSM 21211 / LMG 22137 / NRRL B-23946 / LB-34)</name>
    <dbReference type="NCBI Taxonomy" id="709986"/>
    <lineage>
        <taxon>Bacteria</taxon>
        <taxon>Thermotogati</taxon>
        <taxon>Deinococcota</taxon>
        <taxon>Deinococci</taxon>
        <taxon>Deinococcales</taxon>
        <taxon>Deinococcaceae</taxon>
        <taxon>Deinococcus</taxon>
    </lineage>
</organism>
<protein>
    <recommendedName>
        <fullName evidence="3">histidine kinase</fullName>
        <ecNumber evidence="3">2.7.13.3</ecNumber>
    </recommendedName>
</protein>
<evidence type="ECO:0000256" key="7">
    <source>
        <dbReference type="ARBA" id="ARBA00022679"/>
    </source>
</evidence>
<evidence type="ECO:0000256" key="5">
    <source>
        <dbReference type="ARBA" id="ARBA00022553"/>
    </source>
</evidence>
<dbReference type="AlphaFoldDB" id="E8U3T3"/>
<dbReference type="InterPro" id="IPR013654">
    <property type="entry name" value="PAS_2"/>
</dbReference>
<gene>
    <name evidence="14" type="ordered locus">Deima_3148</name>
</gene>
<dbReference type="KEGG" id="dmr:Deima_3148"/>
<dbReference type="InterPro" id="IPR016132">
    <property type="entry name" value="Phyto_chromo_attachment"/>
</dbReference>
<dbReference type="Proteomes" id="UP000008635">
    <property type="component" value="Chromosome"/>
</dbReference>
<evidence type="ECO:0000259" key="12">
    <source>
        <dbReference type="PROSITE" id="PS50046"/>
    </source>
</evidence>
<dbReference type="EMBL" id="CP002454">
    <property type="protein sequence ID" value="ADV68776.1"/>
    <property type="molecule type" value="Genomic_DNA"/>
</dbReference>
<sequence length="756" mass="80876">MTGGDDFLTPAHLGGPPVDTDNCAREPIHIPGAVQPHGALLVLRADDERAVQVSANSEAFVGVAPDALLGQHLADLVGDQGAAALRAAFAQAGPSAMTLTFRNGRTYDVTARRDGELLLMELEPPDVRAGTPALYHAIRDALGALEHAPDLHALLDVAAQRVRALTGLDRVMIYRFAADDSGEVVAEARAPHLHAFLGHRFPESDIPRQARALYVQHLLRFTADAGGGQVPLVPALNPVTNAPLQMGALVLRATSPVHLQYLRNMGVIASMSVSIVQDGRLWGLIACHHGAAHVVPQATRDACEFLGRVLSLQITAKRDAAVNARRAALGAQHARLVTAVTGTLTPLDALTRADLNLPGFLDTAGAAVRMDGGTRTLGVTPSDEDLEHLVAWLRAQGTPSVCTDALARTYPPGALFMERASGVLGVSISGNWDEYLLWFRPEIPATITWGGDPHKAVQVSDDGTARLTPRASFSSYVEAVRGVAQPWQAGDLDAALDLRGALLEVQGARLAALQDLNARLERANRELEGRNAELRRFAFVTAHDLQEPLRILTNFLELFSARYTDQLDGGADKLIGFAMGEAGRLRELIRDLYAYTEISAGGDEAVRDLALGDTLNAALRGLQAKVEATHAEVTHEPLPVVRGNPARLEQVLHHLLDNALKFSGPVPPRVHVRAERDGDMVRVQVRDEGLGIAPEYHAKIFEVFQRLNRLEAYSGNGVGLAIARRIVERHGGTLQVASQVGAGATFTFTVPAGSGA</sequence>
<dbReference type="GO" id="GO:0000155">
    <property type="term" value="F:phosphorelay sensor kinase activity"/>
    <property type="evidence" value="ECO:0007669"/>
    <property type="project" value="InterPro"/>
</dbReference>
<dbReference type="InterPro" id="IPR036097">
    <property type="entry name" value="HisK_dim/P_sf"/>
</dbReference>
<reference evidence="14 15" key="1">
    <citation type="journal article" date="2011" name="Stand. Genomic Sci.">
        <title>Complete genome sequence of Deinococcus maricopensis type strain (LB-34).</title>
        <authorList>
            <person name="Pukall R."/>
            <person name="Zeytun A."/>
            <person name="Lucas S."/>
            <person name="Lapidus A."/>
            <person name="Hammon N."/>
            <person name="Deshpande S."/>
            <person name="Nolan M."/>
            <person name="Cheng J.F."/>
            <person name="Pitluck S."/>
            <person name="Liolios K."/>
            <person name="Pagani I."/>
            <person name="Mikhailova N."/>
            <person name="Ivanova N."/>
            <person name="Mavromatis K."/>
            <person name="Pati A."/>
            <person name="Tapia R."/>
            <person name="Han C."/>
            <person name="Goodwin L."/>
            <person name="Chen A."/>
            <person name="Palaniappan K."/>
            <person name="Land M."/>
            <person name="Hauser L."/>
            <person name="Chang Y.J."/>
            <person name="Jeffries C.D."/>
            <person name="Brambilla E.M."/>
            <person name="Rohde M."/>
            <person name="Goker M."/>
            <person name="Detter J.C."/>
            <person name="Woyke T."/>
            <person name="Bristow J."/>
            <person name="Eisen J.A."/>
            <person name="Markowitz V."/>
            <person name="Hugenholtz P."/>
            <person name="Kyrpides N.C."/>
            <person name="Klenk H.P."/>
        </authorList>
    </citation>
    <scope>NUCLEOTIDE SEQUENCE [LARGE SCALE GENOMIC DNA]</scope>
    <source>
        <strain evidence="15">DSM 21211 / LMG 22137 / NRRL B-23946 / LB-34</strain>
    </source>
</reference>
<accession>E8U3T3</accession>
<evidence type="ECO:0000256" key="1">
    <source>
        <dbReference type="ARBA" id="ARBA00000085"/>
    </source>
</evidence>
<dbReference type="InterPro" id="IPR029016">
    <property type="entry name" value="GAF-like_dom_sf"/>
</dbReference>
<dbReference type="SUPFAM" id="SSF47384">
    <property type="entry name" value="Homodimeric domain of signal transducing histidine kinase"/>
    <property type="match status" value="1"/>
</dbReference>
<dbReference type="InterPro" id="IPR005467">
    <property type="entry name" value="His_kinase_dom"/>
</dbReference>
<dbReference type="Pfam" id="PF00360">
    <property type="entry name" value="PHY"/>
    <property type="match status" value="1"/>
</dbReference>
<dbReference type="eggNOG" id="COG4251">
    <property type="taxonomic scope" value="Bacteria"/>
</dbReference>
<dbReference type="InterPro" id="IPR003661">
    <property type="entry name" value="HisK_dim/P_dom"/>
</dbReference>
<dbReference type="SUPFAM" id="SSF55785">
    <property type="entry name" value="PYP-like sensor domain (PAS domain)"/>
    <property type="match status" value="1"/>
</dbReference>
<keyword evidence="7" id="KW-0808">Transferase</keyword>
<dbReference type="Gene3D" id="3.30.450.40">
    <property type="match status" value="1"/>
</dbReference>
<dbReference type="SUPFAM" id="SSF55874">
    <property type="entry name" value="ATPase domain of HSP90 chaperone/DNA topoisomerase II/histidine kinase"/>
    <property type="match status" value="1"/>
</dbReference>
<keyword evidence="10" id="KW-0675">Receptor</keyword>
<dbReference type="FunFam" id="3.30.565.10:FF:000006">
    <property type="entry name" value="Sensor histidine kinase WalK"/>
    <property type="match status" value="1"/>
</dbReference>
<dbReference type="Gene3D" id="3.30.450.20">
    <property type="entry name" value="PAS domain"/>
    <property type="match status" value="1"/>
</dbReference>
<name>E8U3T3_DEIML</name>
<dbReference type="PROSITE" id="PS50109">
    <property type="entry name" value="HIS_KIN"/>
    <property type="match status" value="1"/>
</dbReference>
<evidence type="ECO:0000256" key="8">
    <source>
        <dbReference type="ARBA" id="ARBA00022777"/>
    </source>
</evidence>
<dbReference type="InterPro" id="IPR035965">
    <property type="entry name" value="PAS-like_dom_sf"/>
</dbReference>
<evidence type="ECO:0000256" key="2">
    <source>
        <dbReference type="ARBA" id="ARBA00006402"/>
    </source>
</evidence>
<dbReference type="OrthoDB" id="9766459at2"/>
<evidence type="ECO:0000256" key="9">
    <source>
        <dbReference type="ARBA" id="ARBA00022991"/>
    </source>
</evidence>
<evidence type="ECO:0000256" key="6">
    <source>
        <dbReference type="ARBA" id="ARBA00022606"/>
    </source>
</evidence>
<evidence type="ECO:0000259" key="13">
    <source>
        <dbReference type="PROSITE" id="PS50109"/>
    </source>
</evidence>
<dbReference type="SMART" id="SM00065">
    <property type="entry name" value="GAF"/>
    <property type="match status" value="1"/>
</dbReference>
<dbReference type="InterPro" id="IPR052162">
    <property type="entry name" value="Sensor_kinase/Photoreceptor"/>
</dbReference>
<evidence type="ECO:0000256" key="4">
    <source>
        <dbReference type="ARBA" id="ARBA00022543"/>
    </source>
</evidence>
<keyword evidence="11" id="KW-0175">Coiled coil</keyword>
<proteinExistence type="inferred from homology"/>
<feature type="coiled-coil region" evidence="11">
    <location>
        <begin position="503"/>
        <end position="537"/>
    </location>
</feature>
<dbReference type="PRINTS" id="PR01033">
    <property type="entry name" value="PHYTOCHROME"/>
</dbReference>
<dbReference type="Gene3D" id="1.10.287.130">
    <property type="match status" value="1"/>
</dbReference>
<dbReference type="InterPro" id="IPR003594">
    <property type="entry name" value="HATPase_dom"/>
</dbReference>
<dbReference type="HOGENOM" id="CLU_000445_50_1_0"/>
<dbReference type="Gene3D" id="3.30.565.10">
    <property type="entry name" value="Histidine kinase-like ATPase, C-terminal domain"/>
    <property type="match status" value="1"/>
</dbReference>
<dbReference type="GO" id="GO:0006355">
    <property type="term" value="P:regulation of DNA-templated transcription"/>
    <property type="evidence" value="ECO:0007669"/>
    <property type="project" value="InterPro"/>
</dbReference>
<dbReference type="Pfam" id="PF01590">
    <property type="entry name" value="GAF"/>
    <property type="match status" value="1"/>
</dbReference>
<dbReference type="PROSITE" id="PS50046">
    <property type="entry name" value="PHYTOCHROME_2"/>
    <property type="match status" value="1"/>
</dbReference>
<dbReference type="STRING" id="709986.Deima_3148"/>
<keyword evidence="4" id="KW-0600">Photoreceptor protein</keyword>
<dbReference type="PANTHER" id="PTHR43304:SF1">
    <property type="entry name" value="PAC DOMAIN-CONTAINING PROTEIN"/>
    <property type="match status" value="1"/>
</dbReference>
<dbReference type="Pfam" id="PF08446">
    <property type="entry name" value="PAS_2"/>
    <property type="match status" value="1"/>
</dbReference>
<keyword evidence="9" id="KW-0157">Chromophore</keyword>
<evidence type="ECO:0000256" key="11">
    <source>
        <dbReference type="SAM" id="Coils"/>
    </source>
</evidence>
<comment type="catalytic activity">
    <reaction evidence="1">
        <text>ATP + protein L-histidine = ADP + protein N-phospho-L-histidine.</text>
        <dbReference type="EC" id="2.7.13.3"/>
    </reaction>
</comment>
<keyword evidence="5" id="KW-0597">Phosphoprotein</keyword>
<dbReference type="PANTHER" id="PTHR43304">
    <property type="entry name" value="PHYTOCHROME-LIKE PROTEIN CPH1"/>
    <property type="match status" value="1"/>
</dbReference>
<dbReference type="InterPro" id="IPR043150">
    <property type="entry name" value="Phytochrome_PHY_sf"/>
</dbReference>
<dbReference type="SMART" id="SM00387">
    <property type="entry name" value="HATPase_c"/>
    <property type="match status" value="1"/>
</dbReference>
<dbReference type="GO" id="GO:0009584">
    <property type="term" value="P:detection of visible light"/>
    <property type="evidence" value="ECO:0007669"/>
    <property type="project" value="InterPro"/>
</dbReference>
<dbReference type="GO" id="GO:0009881">
    <property type="term" value="F:photoreceptor activity"/>
    <property type="evidence" value="ECO:0007669"/>
    <property type="project" value="UniProtKB-KW"/>
</dbReference>
<evidence type="ECO:0000313" key="15">
    <source>
        <dbReference type="Proteomes" id="UP000008635"/>
    </source>
</evidence>
<keyword evidence="8 14" id="KW-0418">Kinase</keyword>
<comment type="similarity">
    <text evidence="2">In the N-terminal section; belongs to the phytochrome family.</text>
</comment>
<feature type="domain" description="Histidine kinase" evidence="13">
    <location>
        <begin position="540"/>
        <end position="754"/>
    </location>
</feature>
<keyword evidence="15" id="KW-1185">Reference proteome</keyword>
<evidence type="ECO:0000313" key="14">
    <source>
        <dbReference type="EMBL" id="ADV68776.1"/>
    </source>
</evidence>
<reference evidence="15" key="2">
    <citation type="submission" date="2011-01" db="EMBL/GenBank/DDBJ databases">
        <title>The complete genome of Deinococcus maricopensis DSM 21211.</title>
        <authorList>
            <consortium name="US DOE Joint Genome Institute (JGI-PGF)"/>
            <person name="Lucas S."/>
            <person name="Copeland A."/>
            <person name="Lapidus A."/>
            <person name="Goodwin L."/>
            <person name="Pitluck S."/>
            <person name="Kyrpides N."/>
            <person name="Mavromatis K."/>
            <person name="Pagani I."/>
            <person name="Ivanova N."/>
            <person name="Ovchinnikova G."/>
            <person name="Zeytun A."/>
            <person name="Detter J.C."/>
            <person name="Han C."/>
            <person name="Land M."/>
            <person name="Hauser L."/>
            <person name="Markowitz V."/>
            <person name="Cheng J.-F."/>
            <person name="Hugenholtz P."/>
            <person name="Woyke T."/>
            <person name="Wu D."/>
            <person name="Pukall R."/>
            <person name="Gehrich-Schroeter G."/>
            <person name="Brambilla E."/>
            <person name="Klenk H.-P."/>
            <person name="Eisen J.A."/>
        </authorList>
    </citation>
    <scope>NUCLEOTIDE SEQUENCE [LARGE SCALE GENOMIC DNA]</scope>
    <source>
        <strain evidence="15">DSM 21211 / LMG 22137 / NRRL B-23946 / LB-34</strain>
    </source>
</reference>
<dbReference type="InterPro" id="IPR013515">
    <property type="entry name" value="Phytochrome_cen-reg"/>
</dbReference>
<dbReference type="EC" id="2.7.13.3" evidence="3"/>
<feature type="domain" description="Phytochrome chromophore attachment site" evidence="12">
    <location>
        <begin position="150"/>
        <end position="308"/>
    </location>
</feature>
<evidence type="ECO:0000256" key="3">
    <source>
        <dbReference type="ARBA" id="ARBA00012438"/>
    </source>
</evidence>
<dbReference type="InterPro" id="IPR001294">
    <property type="entry name" value="Phytochrome"/>
</dbReference>
<dbReference type="RefSeq" id="WP_013558279.1">
    <property type="nucleotide sequence ID" value="NC_014958.1"/>
</dbReference>
<dbReference type="InterPro" id="IPR036890">
    <property type="entry name" value="HATPase_C_sf"/>
</dbReference>
<dbReference type="SUPFAM" id="SSF55781">
    <property type="entry name" value="GAF domain-like"/>
    <property type="match status" value="2"/>
</dbReference>
<keyword evidence="6" id="KW-0716">Sensory transduction</keyword>